<organism evidence="1 2">
    <name type="scientific">Dellaglioa algida</name>
    <dbReference type="NCBI Taxonomy" id="105612"/>
    <lineage>
        <taxon>Bacteria</taxon>
        <taxon>Bacillati</taxon>
        <taxon>Bacillota</taxon>
        <taxon>Bacilli</taxon>
        <taxon>Lactobacillales</taxon>
        <taxon>Lactobacillaceae</taxon>
        <taxon>Dellaglioa</taxon>
    </lineage>
</organism>
<proteinExistence type="predicted"/>
<dbReference type="Proteomes" id="UP000321659">
    <property type="component" value="Unassembled WGS sequence"/>
</dbReference>
<reference evidence="1 2" key="1">
    <citation type="submission" date="2019-04" db="EMBL/GenBank/DDBJ databases">
        <title>In vitro growth and metabolic characteristics of meat-borne Lactobacillus algidus strains.</title>
        <authorList>
            <person name="Sade E."/>
            <person name="Per J."/>
            <person name="Tytti H."/>
            <person name="Johanna B.K."/>
        </authorList>
    </citation>
    <scope>NUCLEOTIDE SEQUENCE [LARGE SCALE GENOMIC DNA]</scope>
    <source>
        <strain evidence="1 2">LTS37-1</strain>
    </source>
</reference>
<name>A0A5C6M9W5_9LACO</name>
<protein>
    <submittedName>
        <fullName evidence="1">Uncharacterized protein</fullName>
    </submittedName>
</protein>
<dbReference type="RefSeq" id="WP_146302887.1">
    <property type="nucleotide sequence ID" value="NZ_JANXKU010000007.1"/>
</dbReference>
<sequence length="77" mass="8776">MDKNEKVITNHLADYCAYYSISNEALNDTDILNSVLSHQKTMDELIDGYSEMGQLNSEISNDFKGSEDEVLLRLQIM</sequence>
<gene>
    <name evidence="1" type="ORF">LABALGLTS371_11350</name>
</gene>
<accession>A0A5C6M9W5</accession>
<evidence type="ECO:0000313" key="1">
    <source>
        <dbReference type="EMBL" id="TWW10792.1"/>
    </source>
</evidence>
<comment type="caution">
    <text evidence="1">The sequence shown here is derived from an EMBL/GenBank/DDBJ whole genome shotgun (WGS) entry which is preliminary data.</text>
</comment>
<evidence type="ECO:0000313" key="2">
    <source>
        <dbReference type="Proteomes" id="UP000321659"/>
    </source>
</evidence>
<dbReference type="EMBL" id="SRRQ01000008">
    <property type="protein sequence ID" value="TWW10792.1"/>
    <property type="molecule type" value="Genomic_DNA"/>
</dbReference>
<dbReference type="AlphaFoldDB" id="A0A5C6M9W5"/>